<keyword evidence="2" id="KW-1185">Reference proteome</keyword>
<proteinExistence type="predicted"/>
<organism evidence="1 2">
    <name type="scientific">Micromonospora kangleipakensis</name>
    <dbReference type="NCBI Taxonomy" id="1077942"/>
    <lineage>
        <taxon>Bacteria</taxon>
        <taxon>Bacillati</taxon>
        <taxon>Actinomycetota</taxon>
        <taxon>Actinomycetes</taxon>
        <taxon>Micromonosporales</taxon>
        <taxon>Micromonosporaceae</taxon>
        <taxon>Micromonospora</taxon>
    </lineage>
</organism>
<dbReference type="Proteomes" id="UP000294114">
    <property type="component" value="Unassembled WGS sequence"/>
</dbReference>
<protein>
    <submittedName>
        <fullName evidence="1">Uncharacterized protein</fullName>
    </submittedName>
</protein>
<dbReference type="EMBL" id="SHLD01000001">
    <property type="protein sequence ID" value="RZU72531.1"/>
    <property type="molecule type" value="Genomic_DNA"/>
</dbReference>
<comment type="caution">
    <text evidence="1">The sequence shown here is derived from an EMBL/GenBank/DDBJ whole genome shotgun (WGS) entry which is preliminary data.</text>
</comment>
<dbReference type="RefSeq" id="WP_242623938.1">
    <property type="nucleotide sequence ID" value="NZ_SHLD01000001.1"/>
</dbReference>
<evidence type="ECO:0000313" key="2">
    <source>
        <dbReference type="Proteomes" id="UP000294114"/>
    </source>
</evidence>
<accession>A0A4Q8B656</accession>
<gene>
    <name evidence="1" type="ORF">EV384_0902</name>
</gene>
<reference evidence="1 2" key="1">
    <citation type="submission" date="2019-02" db="EMBL/GenBank/DDBJ databases">
        <title>Sequencing the genomes of 1000 actinobacteria strains.</title>
        <authorList>
            <person name="Klenk H.-P."/>
        </authorList>
    </citation>
    <scope>NUCLEOTIDE SEQUENCE [LARGE SCALE GENOMIC DNA]</scope>
    <source>
        <strain evidence="1 2">DSM 45612</strain>
    </source>
</reference>
<sequence length="147" mass="15109">MPVQRTVHPAHCASGHSSALSDARLLSALATLRDALAPGEALNLPAVLDHTALLACLSVLGTNSTPTTVRAPRGSYLPPRCNFAGYCVMCGHQACQSPACIAEFAQTAWAVCNQCHGAGADPASSLPCSCWGGLTQVDTELPVAVAR</sequence>
<dbReference type="AlphaFoldDB" id="A0A4Q8B656"/>
<name>A0A4Q8B656_9ACTN</name>
<evidence type="ECO:0000313" key="1">
    <source>
        <dbReference type="EMBL" id="RZU72531.1"/>
    </source>
</evidence>